<evidence type="ECO:0000259" key="8">
    <source>
        <dbReference type="PROSITE" id="PS51004"/>
    </source>
</evidence>
<keyword evidence="4" id="KW-0325">Glycoprotein</keyword>
<dbReference type="FunFam" id="2.130.10.10:FF:000257">
    <property type="entry name" value="semaphorin-4A isoform X2"/>
    <property type="match status" value="1"/>
</dbReference>
<dbReference type="InterPro" id="IPR002165">
    <property type="entry name" value="Plexin_repeat"/>
</dbReference>
<feature type="region of interest" description="Disordered" evidence="6">
    <location>
        <begin position="696"/>
        <end position="742"/>
    </location>
</feature>
<keyword evidence="7" id="KW-1133">Transmembrane helix</keyword>
<gene>
    <name evidence="9" type="primary">LOC115044397</name>
</gene>
<proteinExistence type="predicted"/>
<dbReference type="Pfam" id="PF01437">
    <property type="entry name" value="PSI"/>
    <property type="match status" value="1"/>
</dbReference>
<evidence type="ECO:0000256" key="1">
    <source>
        <dbReference type="ARBA" id="ARBA00004370"/>
    </source>
</evidence>
<dbReference type="Ensembl" id="ENSENLT00000001382.1">
    <property type="protein sequence ID" value="ENSENLP00000001221.1"/>
    <property type="gene ID" value="ENSENLG00000000771.1"/>
</dbReference>
<dbReference type="Pfam" id="PF01403">
    <property type="entry name" value="Sema"/>
    <property type="match status" value="1"/>
</dbReference>
<dbReference type="GO" id="GO:0030335">
    <property type="term" value="P:positive regulation of cell migration"/>
    <property type="evidence" value="ECO:0007669"/>
    <property type="project" value="TreeGrafter"/>
</dbReference>
<dbReference type="AlphaFoldDB" id="A0A665TF03"/>
<reference evidence="9" key="2">
    <citation type="submission" date="2025-08" db="UniProtKB">
        <authorList>
            <consortium name="Ensembl"/>
        </authorList>
    </citation>
    <scope>IDENTIFICATION</scope>
</reference>
<dbReference type="PANTHER" id="PTHR11036">
    <property type="entry name" value="SEMAPHORIN"/>
    <property type="match status" value="1"/>
</dbReference>
<accession>A0A665TF03</accession>
<evidence type="ECO:0000256" key="6">
    <source>
        <dbReference type="SAM" id="MobiDB-lite"/>
    </source>
</evidence>
<dbReference type="InterPro" id="IPR001627">
    <property type="entry name" value="Semap_dom"/>
</dbReference>
<evidence type="ECO:0000313" key="9">
    <source>
        <dbReference type="Ensembl" id="ENSENLP00000001221.1"/>
    </source>
</evidence>
<dbReference type="Pfam" id="PF19428">
    <property type="entry name" value="Sema4F_C"/>
    <property type="match status" value="1"/>
</dbReference>
<dbReference type="Gene3D" id="3.30.1680.10">
    <property type="entry name" value="ligand-binding face of the semaphorins, domain 2"/>
    <property type="match status" value="1"/>
</dbReference>
<feature type="compositionally biased region" description="Basic and acidic residues" evidence="6">
    <location>
        <begin position="710"/>
        <end position="722"/>
    </location>
</feature>
<dbReference type="Gene3D" id="2.130.10.10">
    <property type="entry name" value="YVTN repeat-like/Quinoprotein amine dehydrogenase"/>
    <property type="match status" value="1"/>
</dbReference>
<dbReference type="OrthoDB" id="9988752at2759"/>
<organism evidence="9 10">
    <name type="scientific">Echeneis naucrates</name>
    <name type="common">Live sharksucker</name>
    <dbReference type="NCBI Taxonomy" id="173247"/>
    <lineage>
        <taxon>Eukaryota</taxon>
        <taxon>Metazoa</taxon>
        <taxon>Chordata</taxon>
        <taxon>Craniata</taxon>
        <taxon>Vertebrata</taxon>
        <taxon>Euteleostomi</taxon>
        <taxon>Actinopterygii</taxon>
        <taxon>Neopterygii</taxon>
        <taxon>Teleostei</taxon>
        <taxon>Neoteleostei</taxon>
        <taxon>Acanthomorphata</taxon>
        <taxon>Carangaria</taxon>
        <taxon>Carangiformes</taxon>
        <taxon>Echeneidae</taxon>
        <taxon>Echeneis</taxon>
    </lineage>
</organism>
<dbReference type="OMA" id="ACGSYAY"/>
<dbReference type="PANTHER" id="PTHR11036:SF145">
    <property type="entry name" value="SEMAPHORIN-4A ISOFORM X1-RELATED"/>
    <property type="match status" value="1"/>
</dbReference>
<evidence type="ECO:0000256" key="2">
    <source>
        <dbReference type="ARBA" id="ARBA00023136"/>
    </source>
</evidence>
<feature type="region of interest" description="Disordered" evidence="6">
    <location>
        <begin position="776"/>
        <end position="797"/>
    </location>
</feature>
<evidence type="ECO:0000313" key="10">
    <source>
        <dbReference type="Proteomes" id="UP000472264"/>
    </source>
</evidence>
<protein>
    <submittedName>
        <fullName evidence="9">Semaphorin-4A-like</fullName>
    </submittedName>
</protein>
<evidence type="ECO:0000256" key="7">
    <source>
        <dbReference type="SAM" id="Phobius"/>
    </source>
</evidence>
<comment type="subcellular location">
    <subcellularLocation>
        <location evidence="1">Membrane</location>
    </subcellularLocation>
</comment>
<dbReference type="InterPro" id="IPR027231">
    <property type="entry name" value="Semaphorin"/>
</dbReference>
<keyword evidence="2 7" id="KW-0472">Membrane</keyword>
<dbReference type="GO" id="GO:0071526">
    <property type="term" value="P:semaphorin-plexin signaling pathway"/>
    <property type="evidence" value="ECO:0007669"/>
    <property type="project" value="TreeGrafter"/>
</dbReference>
<dbReference type="InterPro" id="IPR045791">
    <property type="entry name" value="Sema4F_C"/>
</dbReference>
<dbReference type="InParanoid" id="A0A665TF03"/>
<feature type="compositionally biased region" description="Acidic residues" evidence="6">
    <location>
        <begin position="698"/>
        <end position="707"/>
    </location>
</feature>
<dbReference type="RefSeq" id="XP_029359206.1">
    <property type="nucleotide sequence ID" value="XM_029503346.1"/>
</dbReference>
<keyword evidence="7" id="KW-0812">Transmembrane</keyword>
<dbReference type="InterPro" id="IPR036352">
    <property type="entry name" value="Semap_dom_sf"/>
</dbReference>
<reference evidence="9" key="1">
    <citation type="submission" date="2021-04" db="EMBL/GenBank/DDBJ databases">
        <authorList>
            <consortium name="Wellcome Sanger Institute Data Sharing"/>
        </authorList>
    </citation>
    <scope>NUCLEOTIDE SEQUENCE [LARGE SCALE GENOMIC DNA]</scope>
</reference>
<dbReference type="InterPro" id="IPR015943">
    <property type="entry name" value="WD40/YVTN_repeat-like_dom_sf"/>
</dbReference>
<dbReference type="GO" id="GO:0007411">
    <property type="term" value="P:axon guidance"/>
    <property type="evidence" value="ECO:0007669"/>
    <property type="project" value="TreeGrafter"/>
</dbReference>
<dbReference type="Proteomes" id="UP000472264">
    <property type="component" value="Chromosome 6"/>
</dbReference>
<feature type="transmembrane region" description="Helical" evidence="7">
    <location>
        <begin position="750"/>
        <end position="771"/>
    </location>
</feature>
<sequence length="797" mass="86977">MMMVVVSAPPLLRHHRNGKLWCFCSSLFLQSPLLTVIQHLTTELTSVLYHLLFIMAPSLLLLLGLLCSGSSLSPPRTSFLLGSADRPLVHFGLPDVHDTATLLLSGDASTLYVGAQDTVLSLDVNQSDVISLRGQVQWSPSQTQIQECQAKGKNMTVDCPNFVHVLQLINSTHLYACGSFAFSPRDAIIDTDSFNMVRQGEAKGRCPFSPLQRSTAITVDGELFTATTSDFRGAKPQISRHFSKDGRPDVSQDSVSLLAEPTFVGSSADVTERKLYFFFTEVGKEFSFVDDLQTARVAQVCKDDIGGQRTLQKKWTSFAKATLLCQSHRQLPFNVLQDVFTLPPSDDTNSADTLFYGVFTSQWSSGPGSAVCVFRLQDVQAAFSGDYMTFDMQSHQWRPFWGKQLGLGKCGLDGASDSDLAEVKKNFLTNTHIKPVSGGPLVVSSGQSYSRVTAMRTTAADGKKYTVLFLLTESGFLHKVVLFDQGSQVIEEIQVFTKPQLVKSIVLSSTKGVLYVGTSEAVTAVPVARCATSRTCSQCIQSRDPFCGWSPTRRTCTSLGSSPETLLQDLENGNAGERCQHQTRTGLDSDVVVVLNQVVTLPCLKPSNLASLSWMSPQFTELPENLFFQLADGSLRFLATAATLGTYRCQAEEGGFKDIVVGYIVKQAASPRAISPDHINAPDKSGIPEKLPVTELLGEPEDEEDTLTDSYEKETKDSEDGRSNLTLGRDNQSSEKDNVSGKGKSFHRELVVVSVLLVLCICILVLGGILMSRQQKTKPKPNCLVSPDPGPELKVVD</sequence>
<comment type="caution">
    <text evidence="5">Lacks conserved residue(s) required for the propagation of feature annotation.</text>
</comment>
<keyword evidence="3" id="KW-1015">Disulfide bond</keyword>
<evidence type="ECO:0000256" key="5">
    <source>
        <dbReference type="PROSITE-ProRule" id="PRU00352"/>
    </source>
</evidence>
<keyword evidence="10" id="KW-1185">Reference proteome</keyword>
<dbReference type="SUPFAM" id="SSF103575">
    <property type="entry name" value="Plexin repeat"/>
    <property type="match status" value="1"/>
</dbReference>
<dbReference type="SMART" id="SM00630">
    <property type="entry name" value="Sema"/>
    <property type="match status" value="1"/>
</dbReference>
<reference evidence="9" key="3">
    <citation type="submission" date="2025-09" db="UniProtKB">
        <authorList>
            <consortium name="Ensembl"/>
        </authorList>
    </citation>
    <scope>IDENTIFICATION</scope>
</reference>
<evidence type="ECO:0000256" key="3">
    <source>
        <dbReference type="ARBA" id="ARBA00023157"/>
    </source>
</evidence>
<dbReference type="SMART" id="SM00423">
    <property type="entry name" value="PSI"/>
    <property type="match status" value="1"/>
</dbReference>
<dbReference type="GO" id="GO:0001755">
    <property type="term" value="P:neural crest cell migration"/>
    <property type="evidence" value="ECO:0007669"/>
    <property type="project" value="TreeGrafter"/>
</dbReference>
<dbReference type="PROSITE" id="PS51004">
    <property type="entry name" value="SEMA"/>
    <property type="match status" value="1"/>
</dbReference>
<name>A0A665TF03_ECHNA</name>
<dbReference type="SUPFAM" id="SSF101912">
    <property type="entry name" value="Sema domain"/>
    <property type="match status" value="1"/>
</dbReference>
<feature type="domain" description="Sema" evidence="8">
    <location>
        <begin position="69"/>
        <end position="527"/>
    </location>
</feature>
<dbReference type="GO" id="GO:0045499">
    <property type="term" value="F:chemorepellent activity"/>
    <property type="evidence" value="ECO:0007669"/>
    <property type="project" value="TreeGrafter"/>
</dbReference>
<dbReference type="GeneID" id="115044397"/>
<dbReference type="GO" id="GO:0005886">
    <property type="term" value="C:plasma membrane"/>
    <property type="evidence" value="ECO:0007669"/>
    <property type="project" value="TreeGrafter"/>
</dbReference>
<dbReference type="GO" id="GO:0030215">
    <property type="term" value="F:semaphorin receptor binding"/>
    <property type="evidence" value="ECO:0007669"/>
    <property type="project" value="InterPro"/>
</dbReference>
<evidence type="ECO:0000256" key="4">
    <source>
        <dbReference type="ARBA" id="ARBA00023180"/>
    </source>
</evidence>
<feature type="transmembrane region" description="Helical" evidence="7">
    <location>
        <begin position="47"/>
        <end position="67"/>
    </location>
</feature>
<dbReference type="InterPro" id="IPR016201">
    <property type="entry name" value="PSI"/>
</dbReference>